<dbReference type="PRINTS" id="PR01046">
    <property type="entry name" value="TRNASYNTHPRO"/>
</dbReference>
<comment type="subcellular location">
    <subcellularLocation>
        <location evidence="1">Cytoplasm</location>
    </subcellularLocation>
</comment>
<evidence type="ECO:0000256" key="5">
    <source>
        <dbReference type="ARBA" id="ARBA00022490"/>
    </source>
</evidence>
<comment type="caution">
    <text evidence="15">The sequence shown here is derived from an EMBL/GenBank/DDBJ whole genome shotgun (WGS) entry which is preliminary data.</text>
</comment>
<evidence type="ECO:0000256" key="1">
    <source>
        <dbReference type="ARBA" id="ARBA00004496"/>
    </source>
</evidence>
<dbReference type="InterPro" id="IPR002314">
    <property type="entry name" value="aa-tRNA-synt_IIb"/>
</dbReference>
<keyword evidence="16" id="KW-1185">Reference proteome</keyword>
<protein>
    <recommendedName>
        <fullName evidence="4">proline--tRNA ligase</fullName>
        <ecNumber evidence="4">6.1.1.15</ecNumber>
    </recommendedName>
    <alternativeName>
        <fullName evidence="11">Prolyl-tRNA synthetase</fullName>
    </alternativeName>
</protein>
<keyword evidence="5" id="KW-0963">Cytoplasm</keyword>
<dbReference type="OrthoDB" id="10267474at2759"/>
<comment type="catalytic activity">
    <reaction evidence="12">
        <text>tRNA(Pro) + L-proline + ATP = L-prolyl-tRNA(Pro) + AMP + diphosphate</text>
        <dbReference type="Rhea" id="RHEA:14305"/>
        <dbReference type="Rhea" id="RHEA-COMP:9700"/>
        <dbReference type="Rhea" id="RHEA-COMP:9702"/>
        <dbReference type="ChEBI" id="CHEBI:30616"/>
        <dbReference type="ChEBI" id="CHEBI:33019"/>
        <dbReference type="ChEBI" id="CHEBI:60039"/>
        <dbReference type="ChEBI" id="CHEBI:78442"/>
        <dbReference type="ChEBI" id="CHEBI:78532"/>
        <dbReference type="ChEBI" id="CHEBI:456215"/>
        <dbReference type="EC" id="6.1.1.15"/>
    </reaction>
</comment>
<dbReference type="EMBL" id="JAPEVB010000002">
    <property type="protein sequence ID" value="KAJ4394299.1"/>
    <property type="molecule type" value="Genomic_DNA"/>
</dbReference>
<reference evidence="15" key="1">
    <citation type="submission" date="2022-10" db="EMBL/GenBank/DDBJ databases">
        <title>Tapping the CABI collections for fungal endophytes: first genome assemblies for Collariella, Neodidymelliopsis, Ascochyta clinopodiicola, Didymella pomorum, Didymosphaeria variabile, Neocosmospora piperis and Neocucurbitaria cava.</title>
        <authorList>
            <person name="Hill R."/>
        </authorList>
    </citation>
    <scope>NUCLEOTIDE SEQUENCE</scope>
    <source>
        <strain evidence="15">IMI 355082</strain>
    </source>
</reference>
<evidence type="ECO:0000256" key="2">
    <source>
        <dbReference type="ARBA" id="ARBA00008226"/>
    </source>
</evidence>
<keyword evidence="9" id="KW-0648">Protein biosynthesis</keyword>
<dbReference type="Pfam" id="PF03129">
    <property type="entry name" value="HGTP_anticodon"/>
    <property type="match status" value="1"/>
</dbReference>
<feature type="domain" description="Aminoacyl-transfer RNA synthetases class-II family profile" evidence="14">
    <location>
        <begin position="82"/>
        <end position="514"/>
    </location>
</feature>
<dbReference type="PANTHER" id="PTHR42753">
    <property type="entry name" value="MITOCHONDRIAL RIBOSOME PROTEIN L39/PROLYL-TRNA LIGASE FAMILY MEMBER"/>
    <property type="match status" value="1"/>
</dbReference>
<dbReference type="SUPFAM" id="SSF52954">
    <property type="entry name" value="Class II aaRS ABD-related"/>
    <property type="match status" value="1"/>
</dbReference>
<dbReference type="SUPFAM" id="SSF55681">
    <property type="entry name" value="Class II aaRS and biotin synthetases"/>
    <property type="match status" value="1"/>
</dbReference>
<dbReference type="InterPro" id="IPR036621">
    <property type="entry name" value="Anticodon-bd_dom_sf"/>
</dbReference>
<feature type="region of interest" description="Disordered" evidence="13">
    <location>
        <begin position="456"/>
        <end position="475"/>
    </location>
</feature>
<dbReference type="InterPro" id="IPR050062">
    <property type="entry name" value="Pro-tRNA_synthetase"/>
</dbReference>
<organism evidence="15 16">
    <name type="scientific">Gnomoniopsis smithogilvyi</name>
    <dbReference type="NCBI Taxonomy" id="1191159"/>
    <lineage>
        <taxon>Eukaryota</taxon>
        <taxon>Fungi</taxon>
        <taxon>Dikarya</taxon>
        <taxon>Ascomycota</taxon>
        <taxon>Pezizomycotina</taxon>
        <taxon>Sordariomycetes</taxon>
        <taxon>Sordariomycetidae</taxon>
        <taxon>Diaporthales</taxon>
        <taxon>Gnomoniaceae</taxon>
        <taxon>Gnomoniopsis</taxon>
    </lineage>
</organism>
<keyword evidence="8" id="KW-0067">ATP-binding</keyword>
<evidence type="ECO:0000256" key="4">
    <source>
        <dbReference type="ARBA" id="ARBA00012831"/>
    </source>
</evidence>
<evidence type="ECO:0000259" key="14">
    <source>
        <dbReference type="PROSITE" id="PS50862"/>
    </source>
</evidence>
<dbReference type="GO" id="GO:0004827">
    <property type="term" value="F:proline-tRNA ligase activity"/>
    <property type="evidence" value="ECO:0007669"/>
    <property type="project" value="UniProtKB-EC"/>
</dbReference>
<dbReference type="EC" id="6.1.1.15" evidence="4"/>
<dbReference type="Gene3D" id="3.40.50.800">
    <property type="entry name" value="Anticodon-binding domain"/>
    <property type="match status" value="1"/>
</dbReference>
<evidence type="ECO:0000313" key="16">
    <source>
        <dbReference type="Proteomes" id="UP001140453"/>
    </source>
</evidence>
<keyword evidence="10" id="KW-0030">Aminoacyl-tRNA synthetase</keyword>
<dbReference type="Gene3D" id="3.30.930.10">
    <property type="entry name" value="Bira Bifunctional Protein, Domain 2"/>
    <property type="match status" value="2"/>
</dbReference>
<dbReference type="InterPro" id="IPR006195">
    <property type="entry name" value="aa-tRNA-synth_II"/>
</dbReference>
<dbReference type="AlphaFoldDB" id="A0A9W8YYI2"/>
<evidence type="ECO:0000256" key="12">
    <source>
        <dbReference type="ARBA" id="ARBA00047671"/>
    </source>
</evidence>
<dbReference type="PROSITE" id="PS50862">
    <property type="entry name" value="AA_TRNA_LIGASE_II"/>
    <property type="match status" value="1"/>
</dbReference>
<dbReference type="PANTHER" id="PTHR42753:SF2">
    <property type="entry name" value="PROLINE--TRNA LIGASE"/>
    <property type="match status" value="1"/>
</dbReference>
<proteinExistence type="inferred from homology"/>
<comment type="subunit">
    <text evidence="3">Homodimer.</text>
</comment>
<sequence length="632" mass="70905">MSSYIKWAAARQILIRPRLQLQKLPTTFTRRIHVDGRARRSNEWAPSGGIAVGGNEDAHSKLIRAGFIRQSHSGIFQLLPLGLRVQDKITQLVDRYMRGLGASRVQLSAISSESLWEQSGRLDKIGSELFRFTDRKEGRFLLGPTHEEEITSIVARSVQSYKSLPLRLYQITQKYRDELRPRHGLLRGRDFCMKDLYTFDYSVETALQTYEDVRKAYSQIFIQEMKLPILVAKASSGDMGGDLSHEYHIPTSLGEDLVMSCNKCDYVANEEVVQARVERALNTSDLDNISAWRGISKDRKTIVNVFYDTTTGATHKDINTHAVKQIITDLDAGVEDTESLWSEALRSHSGSVKLVNLFDCRMSEQVMHDFLRSDPQIFPSDSFKYRHGALCAEKNHAPGSVNFLRVQDGDGCPHCSDGTLSVFKAIELGHTFHLGTRYSEPMKASVTGPKRLLLEPPTASQSRFSSEETTAEEAYPPTENTVAPMQMGCHGIGISRIIGAVAHHLVDSRGLNWPRIIAPYEVVIVINNAKDEQAMSTGEAVYDALTESSDARVNESSGQLSPIDAIIDDRHEFQMGWKLKDADLVGYPVIVVVGKEWKASRRVEVQCRRLGFTELKTIPELRHCVEGLLQQL</sequence>
<accession>A0A9W8YYI2</accession>
<dbReference type="FunFam" id="3.30.930.10:FF:000066">
    <property type="entry name" value="Proline--tRNA ligase"/>
    <property type="match status" value="1"/>
</dbReference>
<dbReference type="CDD" id="cd00861">
    <property type="entry name" value="ProRS_anticodon_short"/>
    <property type="match status" value="1"/>
</dbReference>
<dbReference type="GO" id="GO:0005524">
    <property type="term" value="F:ATP binding"/>
    <property type="evidence" value="ECO:0007669"/>
    <property type="project" value="UniProtKB-KW"/>
</dbReference>
<evidence type="ECO:0000256" key="7">
    <source>
        <dbReference type="ARBA" id="ARBA00022741"/>
    </source>
</evidence>
<dbReference type="InterPro" id="IPR002316">
    <property type="entry name" value="Pro-tRNA-ligase_IIa"/>
</dbReference>
<evidence type="ECO:0000313" key="15">
    <source>
        <dbReference type="EMBL" id="KAJ4394299.1"/>
    </source>
</evidence>
<keyword evidence="6" id="KW-0436">Ligase</keyword>
<dbReference type="InterPro" id="IPR044140">
    <property type="entry name" value="ProRS_anticodon_short"/>
</dbReference>
<name>A0A9W8YYI2_9PEZI</name>
<dbReference type="GO" id="GO:0006433">
    <property type="term" value="P:prolyl-tRNA aminoacylation"/>
    <property type="evidence" value="ECO:0007669"/>
    <property type="project" value="InterPro"/>
</dbReference>
<dbReference type="Pfam" id="PF00587">
    <property type="entry name" value="tRNA-synt_2b"/>
    <property type="match status" value="1"/>
</dbReference>
<comment type="similarity">
    <text evidence="2">Belongs to the class-II aminoacyl-tRNA synthetase family.</text>
</comment>
<gene>
    <name evidence="15" type="ORF">N0V93_003516</name>
</gene>
<evidence type="ECO:0000256" key="8">
    <source>
        <dbReference type="ARBA" id="ARBA00022840"/>
    </source>
</evidence>
<evidence type="ECO:0000256" key="6">
    <source>
        <dbReference type="ARBA" id="ARBA00022598"/>
    </source>
</evidence>
<dbReference type="InterPro" id="IPR004154">
    <property type="entry name" value="Anticodon-bd"/>
</dbReference>
<keyword evidence="7" id="KW-0547">Nucleotide-binding</keyword>
<evidence type="ECO:0000256" key="11">
    <source>
        <dbReference type="ARBA" id="ARBA00029731"/>
    </source>
</evidence>
<evidence type="ECO:0000256" key="10">
    <source>
        <dbReference type="ARBA" id="ARBA00023146"/>
    </source>
</evidence>
<evidence type="ECO:0000256" key="9">
    <source>
        <dbReference type="ARBA" id="ARBA00022917"/>
    </source>
</evidence>
<evidence type="ECO:0000256" key="3">
    <source>
        <dbReference type="ARBA" id="ARBA00011738"/>
    </source>
</evidence>
<evidence type="ECO:0000256" key="13">
    <source>
        <dbReference type="SAM" id="MobiDB-lite"/>
    </source>
</evidence>
<dbReference type="GO" id="GO:0005739">
    <property type="term" value="C:mitochondrion"/>
    <property type="evidence" value="ECO:0007669"/>
    <property type="project" value="TreeGrafter"/>
</dbReference>
<dbReference type="InterPro" id="IPR045864">
    <property type="entry name" value="aa-tRNA-synth_II/BPL/LPL"/>
</dbReference>
<dbReference type="Proteomes" id="UP001140453">
    <property type="component" value="Unassembled WGS sequence"/>
</dbReference>